<protein>
    <submittedName>
        <fullName evidence="1">Uncharacterized protein</fullName>
    </submittedName>
</protein>
<gene>
    <name evidence="1" type="ORF">CAMSH0001_0903</name>
</gene>
<evidence type="ECO:0000313" key="2">
    <source>
        <dbReference type="Proteomes" id="UP000003107"/>
    </source>
</evidence>
<evidence type="ECO:0000313" key="1">
    <source>
        <dbReference type="EMBL" id="EET79401.1"/>
    </source>
</evidence>
<name>C6RGR6_9BACT</name>
<reference evidence="1 2" key="1">
    <citation type="submission" date="2009-07" db="EMBL/GenBank/DDBJ databases">
        <authorList>
            <person name="Madupu R."/>
            <person name="Sebastian Y."/>
            <person name="Durkin A.S."/>
            <person name="Torralba M."/>
            <person name="Methe B."/>
            <person name="Sutton G.G."/>
            <person name="Strausberg R.L."/>
            <person name="Nelson K.E."/>
        </authorList>
    </citation>
    <scope>NUCLEOTIDE SEQUENCE [LARGE SCALE GENOMIC DNA]</scope>
    <source>
        <strain evidence="1 2">RM3277</strain>
    </source>
</reference>
<dbReference type="STRING" id="553219.CAMSH0001_0903"/>
<keyword evidence="2" id="KW-1185">Reference proteome</keyword>
<dbReference type="AlphaFoldDB" id="C6RGR6"/>
<dbReference type="EMBL" id="ACVQ01000021">
    <property type="protein sequence ID" value="EET79401.1"/>
    <property type="molecule type" value="Genomic_DNA"/>
</dbReference>
<accession>C6RGR6</accession>
<organism evidence="1 2">
    <name type="scientific">Campylobacter showae RM3277</name>
    <dbReference type="NCBI Taxonomy" id="553219"/>
    <lineage>
        <taxon>Bacteria</taxon>
        <taxon>Pseudomonadati</taxon>
        <taxon>Campylobacterota</taxon>
        <taxon>Epsilonproteobacteria</taxon>
        <taxon>Campylobacterales</taxon>
        <taxon>Campylobacteraceae</taxon>
        <taxon>Campylobacter</taxon>
    </lineage>
</organism>
<comment type="caution">
    <text evidence="1">The sequence shown here is derived from an EMBL/GenBank/DDBJ whole genome shotgun (WGS) entry which is preliminary data.</text>
</comment>
<sequence>MPAKNGKFDGVNLKSLGVKFCGAGKTRKLKYNLNLHLLIGRQI</sequence>
<dbReference type="Proteomes" id="UP000003107">
    <property type="component" value="Unassembled WGS sequence"/>
</dbReference>
<proteinExistence type="predicted"/>